<protein>
    <submittedName>
        <fullName evidence="1">Uncharacterized protein</fullName>
    </submittedName>
</protein>
<sequence length="64" mass="7737">MPKSWTKSVMAKLHKEVVDPRQRSYEEKDLFLRRNWILSMVKQRGPKRRLKCRHSTQSSRLNAL</sequence>
<accession>A0AAP0M5V3</accession>
<evidence type="ECO:0000313" key="1">
    <source>
        <dbReference type="EMBL" id="KAK9199351.1"/>
    </source>
</evidence>
<comment type="caution">
    <text evidence="1">The sequence shown here is derived from an EMBL/GenBank/DDBJ whole genome shotgun (WGS) entry which is preliminary data.</text>
</comment>
<dbReference type="AlphaFoldDB" id="A0AAP0M5V3"/>
<evidence type="ECO:0000313" key="2">
    <source>
        <dbReference type="Proteomes" id="UP001428341"/>
    </source>
</evidence>
<gene>
    <name evidence="1" type="ORF">WN944_014541</name>
</gene>
<keyword evidence="2" id="KW-1185">Reference proteome</keyword>
<name>A0AAP0M5V3_9ROSI</name>
<proteinExistence type="predicted"/>
<organism evidence="1 2">
    <name type="scientific">Citrus x changshan-huyou</name>
    <dbReference type="NCBI Taxonomy" id="2935761"/>
    <lineage>
        <taxon>Eukaryota</taxon>
        <taxon>Viridiplantae</taxon>
        <taxon>Streptophyta</taxon>
        <taxon>Embryophyta</taxon>
        <taxon>Tracheophyta</taxon>
        <taxon>Spermatophyta</taxon>
        <taxon>Magnoliopsida</taxon>
        <taxon>eudicotyledons</taxon>
        <taxon>Gunneridae</taxon>
        <taxon>Pentapetalae</taxon>
        <taxon>rosids</taxon>
        <taxon>malvids</taxon>
        <taxon>Sapindales</taxon>
        <taxon>Rutaceae</taxon>
        <taxon>Aurantioideae</taxon>
        <taxon>Citrus</taxon>
    </lineage>
</organism>
<dbReference type="Proteomes" id="UP001428341">
    <property type="component" value="Unassembled WGS sequence"/>
</dbReference>
<dbReference type="EMBL" id="JBCGBO010000005">
    <property type="protein sequence ID" value="KAK9199351.1"/>
    <property type="molecule type" value="Genomic_DNA"/>
</dbReference>
<reference evidence="1 2" key="1">
    <citation type="submission" date="2024-05" db="EMBL/GenBank/DDBJ databases">
        <title>Haplotype-resolved chromosome-level genome assembly of Huyou (Citrus changshanensis).</title>
        <authorList>
            <person name="Miao C."/>
            <person name="Chen W."/>
            <person name="Wu Y."/>
            <person name="Wang L."/>
            <person name="Zhao S."/>
            <person name="Grierson D."/>
            <person name="Xu C."/>
            <person name="Chen K."/>
        </authorList>
    </citation>
    <scope>NUCLEOTIDE SEQUENCE [LARGE SCALE GENOMIC DNA]</scope>
    <source>
        <strain evidence="1">01-14</strain>
        <tissue evidence="1">Leaf</tissue>
    </source>
</reference>